<accession>A0A1G7S7J6</accession>
<feature type="domain" description="MrpR C-terminal catalytic" evidence="3">
    <location>
        <begin position="117"/>
        <end position="270"/>
    </location>
</feature>
<gene>
    <name evidence="4" type="ORF">SAMN04244560_01929</name>
</gene>
<reference evidence="4 5" key="1">
    <citation type="submission" date="2016-10" db="EMBL/GenBank/DDBJ databases">
        <authorList>
            <person name="de Groot N.N."/>
        </authorList>
    </citation>
    <scope>NUCLEOTIDE SEQUENCE [LARGE SCALE GENOMIC DNA]</scope>
    <source>
        <strain evidence="4 5">DSM 569</strain>
    </source>
</reference>
<dbReference type="Proteomes" id="UP000183404">
    <property type="component" value="Unassembled WGS sequence"/>
</dbReference>
<evidence type="ECO:0000313" key="4">
    <source>
        <dbReference type="EMBL" id="SDG18997.1"/>
    </source>
</evidence>
<dbReference type="Pfam" id="PF22823">
    <property type="entry name" value="MrpR_C_cat"/>
    <property type="match status" value="1"/>
</dbReference>
<proteinExistence type="predicted"/>
<dbReference type="GO" id="GO:0003677">
    <property type="term" value="F:DNA binding"/>
    <property type="evidence" value="ECO:0007669"/>
    <property type="project" value="InterPro"/>
</dbReference>
<dbReference type="EMBL" id="FNBS01000049">
    <property type="protein sequence ID" value="SDG18997.1"/>
    <property type="molecule type" value="Genomic_DNA"/>
</dbReference>
<protein>
    <recommendedName>
        <fullName evidence="6">Site-specific recombinase XerD</fullName>
    </recommendedName>
</protein>
<organism evidence="4 5">
    <name type="scientific">Thermoanaerobacter thermohydrosulfuricus</name>
    <name type="common">Clostridium thermohydrosulfuricum</name>
    <dbReference type="NCBI Taxonomy" id="1516"/>
    <lineage>
        <taxon>Bacteria</taxon>
        <taxon>Bacillati</taxon>
        <taxon>Bacillota</taxon>
        <taxon>Clostridia</taxon>
        <taxon>Thermoanaerobacterales</taxon>
        <taxon>Thermoanaerobacteraceae</taxon>
        <taxon>Thermoanaerobacter</taxon>
    </lineage>
</organism>
<feature type="domain" description="MrpR N-terminal core-binding" evidence="2">
    <location>
        <begin position="3"/>
        <end position="80"/>
    </location>
</feature>
<dbReference type="InterPro" id="IPR013762">
    <property type="entry name" value="Integrase-like_cat_sf"/>
</dbReference>
<evidence type="ECO:0000313" key="5">
    <source>
        <dbReference type="Proteomes" id="UP000183404"/>
    </source>
</evidence>
<dbReference type="InterPro" id="IPR055009">
    <property type="entry name" value="MrpR_N_CB"/>
</dbReference>
<evidence type="ECO:0000259" key="3">
    <source>
        <dbReference type="Pfam" id="PF22823"/>
    </source>
</evidence>
<dbReference type="GO" id="GO:0006310">
    <property type="term" value="P:DNA recombination"/>
    <property type="evidence" value="ECO:0007669"/>
    <property type="project" value="UniProtKB-KW"/>
</dbReference>
<dbReference type="RefSeq" id="WP_074592687.1">
    <property type="nucleotide sequence ID" value="NZ_FNBS01000049.1"/>
</dbReference>
<dbReference type="Pfam" id="PF22822">
    <property type="entry name" value="MrpR_N_CB"/>
    <property type="match status" value="1"/>
</dbReference>
<dbReference type="GO" id="GO:0015074">
    <property type="term" value="P:DNA integration"/>
    <property type="evidence" value="ECO:0007669"/>
    <property type="project" value="InterPro"/>
</dbReference>
<evidence type="ECO:0000259" key="2">
    <source>
        <dbReference type="Pfam" id="PF22822"/>
    </source>
</evidence>
<dbReference type="InterPro" id="IPR055008">
    <property type="entry name" value="MrpR_C_cat"/>
</dbReference>
<name>A0A1G7S7J6_THETY</name>
<dbReference type="InterPro" id="IPR011010">
    <property type="entry name" value="DNA_brk_join_enz"/>
</dbReference>
<evidence type="ECO:0008006" key="6">
    <source>
        <dbReference type="Google" id="ProtNLM"/>
    </source>
</evidence>
<keyword evidence="1" id="KW-0233">DNA recombination</keyword>
<dbReference type="Gene3D" id="1.10.443.10">
    <property type="entry name" value="Intergrase catalytic core"/>
    <property type="match status" value="1"/>
</dbReference>
<evidence type="ECO:0000256" key="1">
    <source>
        <dbReference type="ARBA" id="ARBA00023172"/>
    </source>
</evidence>
<dbReference type="AlphaFoldDB" id="A0A1G7S7J6"/>
<sequence length="315" mass="37413">MELYNQELKERFLEQYPETTRLTYRNIFKKTALKEKELRKDLYQFNLEELDDLLYSLGSTSAQYIATALVVIAKYIDFCLQEGYIGNPAGINYARLINPTLENLKKYEHGVDRRYRYIDREELQQIINMCVNDQDAVIFALLFEGVMGENLEELINLKVEDCNFMDNILTLRRNNGTKRRISVQQDTMKLINKAINQVEYYRVSDIANGVFLLQRTPYVLRPIVSEKVPTEQVSHQIIRNRLKKIAEMYGNPYLNPKNIFRSGMIDYIRRYMKKNDIKSFKDLDHDDMANILMRFGIDPTNQNIYLHRIRLREYV</sequence>
<dbReference type="SUPFAM" id="SSF56349">
    <property type="entry name" value="DNA breaking-rejoining enzymes"/>
    <property type="match status" value="1"/>
</dbReference>